<dbReference type="SUPFAM" id="SSF53223">
    <property type="entry name" value="Aminoacid dehydrogenase-like, N-terminal domain"/>
    <property type="match status" value="1"/>
</dbReference>
<dbReference type="Pfam" id="PF02812">
    <property type="entry name" value="ELFV_dehydrog_N"/>
    <property type="match status" value="1"/>
</dbReference>
<dbReference type="SUPFAM" id="SSF51735">
    <property type="entry name" value="NAD(P)-binding Rossmann-fold domains"/>
    <property type="match status" value="1"/>
</dbReference>
<dbReference type="SMART" id="SM00839">
    <property type="entry name" value="ELFV_dehydrog"/>
    <property type="match status" value="1"/>
</dbReference>
<name>A0ABW3QZK0_9PSEU</name>
<dbReference type="Gene3D" id="3.40.50.720">
    <property type="entry name" value="NAD(P)-binding Rossmann-like Domain"/>
    <property type="match status" value="1"/>
</dbReference>
<reference evidence="6" key="1">
    <citation type="journal article" date="2019" name="Int. J. Syst. Evol. Microbiol.">
        <title>The Global Catalogue of Microorganisms (GCM) 10K type strain sequencing project: providing services to taxonomists for standard genome sequencing and annotation.</title>
        <authorList>
            <consortium name="The Broad Institute Genomics Platform"/>
            <consortium name="The Broad Institute Genome Sequencing Center for Infectious Disease"/>
            <person name="Wu L."/>
            <person name="Ma J."/>
        </authorList>
    </citation>
    <scope>NUCLEOTIDE SEQUENCE [LARGE SCALE GENOMIC DNA]</scope>
    <source>
        <strain evidence="6">CCUG 60214</strain>
    </source>
</reference>
<organism evidence="5 6">
    <name type="scientific">Saccharothrix hoggarensis</name>
    <dbReference type="NCBI Taxonomy" id="913853"/>
    <lineage>
        <taxon>Bacteria</taxon>
        <taxon>Bacillati</taxon>
        <taxon>Actinomycetota</taxon>
        <taxon>Actinomycetes</taxon>
        <taxon>Pseudonocardiales</taxon>
        <taxon>Pseudonocardiaceae</taxon>
        <taxon>Saccharothrix</taxon>
    </lineage>
</organism>
<dbReference type="InterPro" id="IPR006096">
    <property type="entry name" value="Glu/Leu/Phe/Val/Trp_DH_C"/>
</dbReference>
<dbReference type="EMBL" id="JBHTLK010000147">
    <property type="protein sequence ID" value="MFD1150238.1"/>
    <property type="molecule type" value="Genomic_DNA"/>
</dbReference>
<dbReference type="Pfam" id="PF00208">
    <property type="entry name" value="ELFV_dehydrog"/>
    <property type="match status" value="1"/>
</dbReference>
<evidence type="ECO:0000313" key="5">
    <source>
        <dbReference type="EMBL" id="MFD1150238.1"/>
    </source>
</evidence>
<sequence length="369" mass="39122">MEKVEEPAFSVAFNGDDKSIKGWVIADSLVDGWAMGGTRMTPNVTEEEVRGLARGMTQKLTLVGLPVGGAKAGIVDDGSDKKRTLEVFGRTVAPLLHGGIHLGADLGVGPAERNIFFEAAGYDPRKRPRAVPMPYDWRTYYEPLVDCTGHGVGVAAVVALEALRRDEPGTVVIQGFGSVGRAVAQFLERRGHRIVGVADEFGTISGYHLPSDALIAITDPLGRIDRTRLPQNVKVNPEPDAWLDVPADVLVLAAQKDAIHGGNVDRLTASLVVEGGNITTSPEAKVRMAAAGVTLVPDVVANVGGAAAAGLALTGTVPFELPGEARKRWVFDWVGARVERNTRDLLEIAAGRSGDPVPELVAARRKVSL</sequence>
<keyword evidence="2 3" id="KW-0560">Oxidoreductase</keyword>
<proteinExistence type="inferred from homology"/>
<dbReference type="Gene3D" id="3.40.50.10860">
    <property type="entry name" value="Leucine Dehydrogenase, chain A, domain 1"/>
    <property type="match status" value="1"/>
</dbReference>
<accession>A0ABW3QZK0</accession>
<feature type="domain" description="Glutamate/phenylalanine/leucine/valine/L-tryptophan dehydrogenase C-terminal" evidence="4">
    <location>
        <begin position="142"/>
        <end position="369"/>
    </location>
</feature>
<dbReference type="RefSeq" id="WP_380726150.1">
    <property type="nucleotide sequence ID" value="NZ_JBHTLK010000147.1"/>
</dbReference>
<evidence type="ECO:0000313" key="6">
    <source>
        <dbReference type="Proteomes" id="UP001597168"/>
    </source>
</evidence>
<evidence type="ECO:0000259" key="4">
    <source>
        <dbReference type="SMART" id="SM00839"/>
    </source>
</evidence>
<dbReference type="PANTHER" id="PTHR11606:SF13">
    <property type="entry name" value="GLUTAMATE DEHYDROGENASE 1, MITOCHONDRIAL"/>
    <property type="match status" value="1"/>
</dbReference>
<comment type="caution">
    <text evidence="5">The sequence shown here is derived from an EMBL/GenBank/DDBJ whole genome shotgun (WGS) entry which is preliminary data.</text>
</comment>
<dbReference type="InterPro" id="IPR046346">
    <property type="entry name" value="Aminoacid_DH-like_N_sf"/>
</dbReference>
<gene>
    <name evidence="5" type="ORF">ACFQ3T_24155</name>
</gene>
<protein>
    <submittedName>
        <fullName evidence="5">Glu/Leu/Phe/Val dehydrogenase dimerization domain-containing protein</fullName>
    </submittedName>
</protein>
<dbReference type="InterPro" id="IPR006097">
    <property type="entry name" value="Glu/Leu/Phe/Val/Trp_DH_dimer"/>
</dbReference>
<evidence type="ECO:0000256" key="3">
    <source>
        <dbReference type="RuleBase" id="RU004417"/>
    </source>
</evidence>
<dbReference type="PRINTS" id="PR00082">
    <property type="entry name" value="GLFDHDRGNASE"/>
</dbReference>
<dbReference type="Proteomes" id="UP001597168">
    <property type="component" value="Unassembled WGS sequence"/>
</dbReference>
<comment type="similarity">
    <text evidence="1 3">Belongs to the Glu/Leu/Phe/Val dehydrogenases family.</text>
</comment>
<evidence type="ECO:0000256" key="1">
    <source>
        <dbReference type="ARBA" id="ARBA00006382"/>
    </source>
</evidence>
<keyword evidence="6" id="KW-1185">Reference proteome</keyword>
<dbReference type="InterPro" id="IPR036291">
    <property type="entry name" value="NAD(P)-bd_dom_sf"/>
</dbReference>
<evidence type="ECO:0000256" key="2">
    <source>
        <dbReference type="ARBA" id="ARBA00023002"/>
    </source>
</evidence>
<dbReference type="InterPro" id="IPR006095">
    <property type="entry name" value="Glu/Leu/Phe/Val/Trp_DH"/>
</dbReference>
<dbReference type="PANTHER" id="PTHR11606">
    <property type="entry name" value="GLUTAMATE DEHYDROGENASE"/>
    <property type="match status" value="1"/>
</dbReference>